<feature type="region of interest" description="Disordered" evidence="1">
    <location>
        <begin position="615"/>
        <end position="650"/>
    </location>
</feature>
<feature type="compositionally biased region" description="Basic and acidic residues" evidence="1">
    <location>
        <begin position="627"/>
        <end position="639"/>
    </location>
</feature>
<accession>A0A2T0AAK5</accession>
<evidence type="ECO:0000313" key="2">
    <source>
        <dbReference type="EMBL" id="PRQ75053.1"/>
    </source>
</evidence>
<feature type="compositionally biased region" description="Basic and acidic residues" evidence="1">
    <location>
        <begin position="536"/>
        <end position="546"/>
    </location>
</feature>
<comment type="caution">
    <text evidence="2">The sequence shown here is derived from an EMBL/GenBank/DDBJ whole genome shotgun (WGS) entry which is preliminary data.</text>
</comment>
<organism evidence="2 3">
    <name type="scientific">Rhodotorula toruloides</name>
    <name type="common">Yeast</name>
    <name type="synonym">Rhodosporidium toruloides</name>
    <dbReference type="NCBI Taxonomy" id="5286"/>
    <lineage>
        <taxon>Eukaryota</taxon>
        <taxon>Fungi</taxon>
        <taxon>Dikarya</taxon>
        <taxon>Basidiomycota</taxon>
        <taxon>Pucciniomycotina</taxon>
        <taxon>Microbotryomycetes</taxon>
        <taxon>Sporidiobolales</taxon>
        <taxon>Sporidiobolaceae</taxon>
        <taxon>Rhodotorula</taxon>
    </lineage>
</organism>
<feature type="region of interest" description="Disordered" evidence="1">
    <location>
        <begin position="414"/>
        <end position="459"/>
    </location>
</feature>
<feature type="region of interest" description="Disordered" evidence="1">
    <location>
        <begin position="513"/>
        <end position="546"/>
    </location>
</feature>
<feature type="compositionally biased region" description="Acidic residues" evidence="1">
    <location>
        <begin position="414"/>
        <end position="425"/>
    </location>
</feature>
<feature type="compositionally biased region" description="Acidic residues" evidence="1">
    <location>
        <begin position="32"/>
        <end position="50"/>
    </location>
</feature>
<evidence type="ECO:0000256" key="1">
    <source>
        <dbReference type="SAM" id="MobiDB-lite"/>
    </source>
</evidence>
<reference evidence="2 3" key="1">
    <citation type="journal article" date="2018" name="Elife">
        <title>Functional genomics of lipid metabolism in the oleaginous yeast Rhodosporidium toruloides.</title>
        <authorList>
            <person name="Coradetti S.T."/>
            <person name="Pinel D."/>
            <person name="Geiselman G."/>
            <person name="Ito M."/>
            <person name="Mondo S."/>
            <person name="Reilly M.C."/>
            <person name="Cheng Y.F."/>
            <person name="Bauer S."/>
            <person name="Grigoriev I."/>
            <person name="Gladden J.M."/>
            <person name="Simmons B.A."/>
            <person name="Brem R."/>
            <person name="Arkin A.P."/>
            <person name="Skerker J.M."/>
        </authorList>
    </citation>
    <scope>NUCLEOTIDE SEQUENCE [LARGE SCALE GENOMIC DNA]</scope>
    <source>
        <strain evidence="2 3">NBRC 0880</strain>
    </source>
</reference>
<feature type="compositionally biased region" description="Basic and acidic residues" evidence="1">
    <location>
        <begin position="1418"/>
        <end position="1433"/>
    </location>
</feature>
<feature type="region of interest" description="Disordered" evidence="1">
    <location>
        <begin position="1418"/>
        <end position="1441"/>
    </location>
</feature>
<sequence length="1785" mass="195308">MGHPTLNTWVRNQAARRSGAVVEVDARAFESDMAEAESDAGEDGDAEGDEDEPQFVMVFHSLEEYAQYRRQQGDPLDGRPSWHLVDGTGKFFGAFAEERSACKQEYLGLNEAKIRCDKSVAAALLVFAGRITLVFGTEATIDCFFDDEDARADLKLKKSMAPLRKLATRQARLELGIEERKEMGQEPTAKQAKQLSRWTDADLPMSPIEIKNPPNRLRIVACPHEADPYLARTLRERTTSAPAAAPDTYVWGPDADYLTNIRPDGSRWLIRVSGGEILSVIDRSHLSAHSDWSFTSLNAQLFASAMTSDEYMPKIPWIGFATFVRSEAFMSIANETEWDEVMAGNADAMGELMVELGMAIGALTDDDLEVAAAQAVDDPDVVMLDAEEVEDRAGGSAGGVREGEADDVVMEEADAAGGADEEDGSAAEASGVQDGDMRDTPPPQAPDQRRPTPKEQQMRWFREFNIDQLVKVMKISRGDDDVPLGSKKEAYRQLVDELKADMEQAKVDAKAGLPNLHLPFGNPPKKPDWMPARRQPGKDEHPPRLEDVPWLSEKTWARLKATTGGTPDPESDKPDLRLSRLPFRPRIQITRPGPPPSNIVADAVNIATELNARLSRDPSLIPSKASPKGDGRGETEDTTKKKKGKGKAGEVVEQIQVKGIKELRWIARQEAAKLEGEEDNEGGGGSSSKKSGLKHRGRLSSVQKPFDSAFNTFAVRASALEESGLANSRSDKATDDSGSDDSFLYIGSPWRDLVEVRLLHHQFEWLVLVDALNGLLERATDISPLHSFVRRLYATDPFSNLRQTVGQLARLIVKLQKGQSAAPSTRDADDISDATWTDVWRTTTGTSTKPSPKDLERIKSEYGDLSAHDVQACATEKLPLFAIEVVRNIDSRLQIKLAPGLTIQFYEETAKGIATNFATRSRKRVPTVIANVAAHLSEDIIAKLPAFVDGVAARIGIDMGATARRAESFDVRVQALAQNLAVESKQAIRARNILRLGVETLLSTLPLKFDAKSAWSTGAIKMLGRALSPVDKSFKPPRKGQELVTTRAAINLASLIVTELGRLSSLVTKHLALINPTAKVNPTATLASLAGGRAGGGLAITDLALIQVAWEQELGQTPKIRYRGTSLVLPPTELAYQLIKRDTIITTTLENINSLVTRCNQAIHGLEVKMPTQPPRKAPPSAAPSTDKKQRPSHKAAPSAMTILHARACNYPDQLLLEHAHSLRLFQVDANSTGNCEMPRLVLDTERMHALEVFCKTALAIGPKAKEAATIWDKCPLAAVPFLYAAPPPSESRLLVHGQTTVTRHAVGFLMLNPSEIKTATPDQVGRNPQAVLESAWRGGGQKLLSNWAETGACRAFLTAFATSRIQPCIYARDAIWSPCATLIDDILPIRLKGTEVVLAEDSADDGVFGKRKDGVFGKRKVDTPQERGRTDAKSTPSASLHNSAALDGVFPLRFSLTAPANPSTDANGDDKSRSSPGETFRVAKNTIFVPIDVGERNTVSAAIISADFNEIFHVEIGNHQFKAANKQQAETSARISRESGLAAVRDALCVGGGDGTNNDLLSLLDTLADRNPKRLALNWEQRQSFNDQIRRLARAVAGLIDLISRDAAKPDVQTRNIVVFIGPKLGQRSSSASGVDRREQVSGLLITALRALRGTDVDLHVTILEASEFRTSITCPSCRIERIDQDKKEKCAPRSSQRSQLHRLMRYRIDRIAYAADLTTGFDVFRVLQCGHCKRVFNRDWLGAVNIGIVGIVSSAFRNLKAEVFSNWVEDVFGWGRTKKRGRK</sequence>
<gene>
    <name evidence="2" type="ORF">AAT19DRAFT_14075</name>
</gene>
<feature type="region of interest" description="Disordered" evidence="1">
    <location>
        <begin position="31"/>
        <end position="50"/>
    </location>
</feature>
<dbReference type="OrthoDB" id="2528318at2759"/>
<evidence type="ECO:0000313" key="3">
    <source>
        <dbReference type="Proteomes" id="UP000239560"/>
    </source>
</evidence>
<protein>
    <submittedName>
        <fullName evidence="2">Uncharacterized protein</fullName>
    </submittedName>
</protein>
<feature type="compositionally biased region" description="Pro residues" evidence="1">
    <location>
        <begin position="1172"/>
        <end position="1182"/>
    </location>
</feature>
<dbReference type="Proteomes" id="UP000239560">
    <property type="component" value="Unassembled WGS sequence"/>
</dbReference>
<feature type="compositionally biased region" description="Basic and acidic residues" evidence="1">
    <location>
        <begin position="447"/>
        <end position="459"/>
    </location>
</feature>
<feature type="region of interest" description="Disordered" evidence="1">
    <location>
        <begin position="1166"/>
        <end position="1197"/>
    </location>
</feature>
<dbReference type="EMBL" id="LCTV02000005">
    <property type="protein sequence ID" value="PRQ75053.1"/>
    <property type="molecule type" value="Genomic_DNA"/>
</dbReference>
<feature type="region of interest" description="Disordered" evidence="1">
    <location>
        <begin position="560"/>
        <end position="580"/>
    </location>
</feature>
<feature type="region of interest" description="Disordered" evidence="1">
    <location>
        <begin position="673"/>
        <end position="699"/>
    </location>
</feature>
<proteinExistence type="predicted"/>
<name>A0A2T0AAK5_RHOTO</name>